<dbReference type="PANTHER" id="PTHR22911:SF6">
    <property type="entry name" value="SOLUTE CARRIER FAMILY 35 MEMBER G1"/>
    <property type="match status" value="1"/>
</dbReference>
<feature type="transmembrane region" description="Helical" evidence="7">
    <location>
        <begin position="107"/>
        <end position="125"/>
    </location>
</feature>
<gene>
    <name evidence="9" type="ORF">ACFSKO_05470</name>
</gene>
<keyword evidence="3 7" id="KW-0812">Transmembrane</keyword>
<feature type="transmembrane region" description="Helical" evidence="7">
    <location>
        <begin position="134"/>
        <end position="152"/>
    </location>
</feature>
<dbReference type="SUPFAM" id="SSF103481">
    <property type="entry name" value="Multidrug resistance efflux transporter EmrE"/>
    <property type="match status" value="2"/>
</dbReference>
<feature type="region of interest" description="Disordered" evidence="6">
    <location>
        <begin position="298"/>
        <end position="318"/>
    </location>
</feature>
<proteinExistence type="inferred from homology"/>
<protein>
    <submittedName>
        <fullName evidence="9">DMT family transporter</fullName>
    </submittedName>
</protein>
<dbReference type="Proteomes" id="UP001597294">
    <property type="component" value="Unassembled WGS sequence"/>
</dbReference>
<reference evidence="10" key="1">
    <citation type="journal article" date="2019" name="Int. J. Syst. Evol. Microbiol.">
        <title>The Global Catalogue of Microorganisms (GCM) 10K type strain sequencing project: providing services to taxonomists for standard genome sequencing and annotation.</title>
        <authorList>
            <consortium name="The Broad Institute Genomics Platform"/>
            <consortium name="The Broad Institute Genome Sequencing Center for Infectious Disease"/>
            <person name="Wu L."/>
            <person name="Ma J."/>
        </authorList>
    </citation>
    <scope>NUCLEOTIDE SEQUENCE [LARGE SCALE GENOMIC DNA]</scope>
    <source>
        <strain evidence="10">CGMCC 4.7192</strain>
    </source>
</reference>
<comment type="subcellular location">
    <subcellularLocation>
        <location evidence="1">Membrane</location>
        <topology evidence="1">Multi-pass membrane protein</topology>
    </subcellularLocation>
</comment>
<evidence type="ECO:0000256" key="2">
    <source>
        <dbReference type="ARBA" id="ARBA00009853"/>
    </source>
</evidence>
<feature type="transmembrane region" description="Helical" evidence="7">
    <location>
        <begin position="245"/>
        <end position="264"/>
    </location>
</feature>
<dbReference type="InterPro" id="IPR000620">
    <property type="entry name" value="EamA_dom"/>
</dbReference>
<feature type="transmembrane region" description="Helical" evidence="7">
    <location>
        <begin position="12"/>
        <end position="38"/>
    </location>
</feature>
<feature type="domain" description="EamA" evidence="8">
    <location>
        <begin position="18"/>
        <end position="148"/>
    </location>
</feature>
<feature type="transmembrane region" description="Helical" evidence="7">
    <location>
        <begin position="270"/>
        <end position="287"/>
    </location>
</feature>
<keyword evidence="4 7" id="KW-1133">Transmembrane helix</keyword>
<name>A0ABW5BJH8_9PROT</name>
<evidence type="ECO:0000256" key="6">
    <source>
        <dbReference type="SAM" id="MobiDB-lite"/>
    </source>
</evidence>
<evidence type="ECO:0000313" key="9">
    <source>
        <dbReference type="EMBL" id="MFD2205045.1"/>
    </source>
</evidence>
<evidence type="ECO:0000259" key="8">
    <source>
        <dbReference type="Pfam" id="PF00892"/>
    </source>
</evidence>
<feature type="transmembrane region" description="Helical" evidence="7">
    <location>
        <begin position="81"/>
        <end position="101"/>
    </location>
</feature>
<keyword evidence="10" id="KW-1185">Reference proteome</keyword>
<feature type="domain" description="EamA" evidence="8">
    <location>
        <begin position="159"/>
        <end position="286"/>
    </location>
</feature>
<evidence type="ECO:0000256" key="1">
    <source>
        <dbReference type="ARBA" id="ARBA00004141"/>
    </source>
</evidence>
<keyword evidence="5 7" id="KW-0472">Membrane</keyword>
<organism evidence="9 10">
    <name type="scientific">Kiloniella antarctica</name>
    <dbReference type="NCBI Taxonomy" id="1550907"/>
    <lineage>
        <taxon>Bacteria</taxon>
        <taxon>Pseudomonadati</taxon>
        <taxon>Pseudomonadota</taxon>
        <taxon>Alphaproteobacteria</taxon>
        <taxon>Rhodospirillales</taxon>
        <taxon>Kiloniellaceae</taxon>
        <taxon>Kiloniella</taxon>
    </lineage>
</organism>
<comment type="caution">
    <text evidence="9">The sequence shown here is derived from an EMBL/GenBank/DDBJ whole genome shotgun (WGS) entry which is preliminary data.</text>
</comment>
<dbReference type="RefSeq" id="WP_380249212.1">
    <property type="nucleotide sequence ID" value="NZ_JBHUII010000001.1"/>
</dbReference>
<feature type="transmembrane region" description="Helical" evidence="7">
    <location>
        <begin position="50"/>
        <end position="69"/>
    </location>
</feature>
<evidence type="ECO:0000313" key="10">
    <source>
        <dbReference type="Proteomes" id="UP001597294"/>
    </source>
</evidence>
<dbReference type="InterPro" id="IPR037185">
    <property type="entry name" value="EmrE-like"/>
</dbReference>
<evidence type="ECO:0000256" key="7">
    <source>
        <dbReference type="SAM" id="Phobius"/>
    </source>
</evidence>
<dbReference type="PANTHER" id="PTHR22911">
    <property type="entry name" value="ACYL-MALONYL CONDENSING ENZYME-RELATED"/>
    <property type="match status" value="1"/>
</dbReference>
<sequence length="318" mass="34642">MPVSSTTAFKNIPVPIQGALLVVIATFGFSVMNLFVRIASEELPLFQVTFFRNFFAFAFMFPWLLKVGFSGIKTDRLKLHFIRSAVGISAMLIWFASVSWLPMAQAVALNFTVPLFATIGAALILKEDVKLRRWGATTMGFVGVLVIIRPGVGEFSLLMLLPILAALLMAGSVMVVKTLTKTESASVTVFYTTLFMTLISFGPAVMVWQWPSADVWAAVIGLGIIGAISNLLITKALAIADASAVMPFDYARLPFMALMAFMVFGEVPDFWTWVGGIIIAGSAIYIAHREAKIRKRADEKKSTRDTIKAASDAPQGTP</sequence>
<feature type="transmembrane region" description="Helical" evidence="7">
    <location>
        <begin position="215"/>
        <end position="233"/>
    </location>
</feature>
<feature type="transmembrane region" description="Helical" evidence="7">
    <location>
        <begin position="188"/>
        <end position="209"/>
    </location>
</feature>
<comment type="similarity">
    <text evidence="2">Belongs to the drug/metabolite transporter (DMT) superfamily. 10 TMS drug/metabolite exporter (DME) (TC 2.A.7.3) family.</text>
</comment>
<dbReference type="Pfam" id="PF00892">
    <property type="entry name" value="EamA"/>
    <property type="match status" value="2"/>
</dbReference>
<dbReference type="EMBL" id="JBHUII010000001">
    <property type="protein sequence ID" value="MFD2205045.1"/>
    <property type="molecule type" value="Genomic_DNA"/>
</dbReference>
<accession>A0ABW5BJH8</accession>
<evidence type="ECO:0000256" key="5">
    <source>
        <dbReference type="ARBA" id="ARBA00023136"/>
    </source>
</evidence>
<feature type="compositionally biased region" description="Basic and acidic residues" evidence="6">
    <location>
        <begin position="298"/>
        <end position="307"/>
    </location>
</feature>
<evidence type="ECO:0000256" key="3">
    <source>
        <dbReference type="ARBA" id="ARBA00022692"/>
    </source>
</evidence>
<feature type="transmembrane region" description="Helical" evidence="7">
    <location>
        <begin position="158"/>
        <end position="176"/>
    </location>
</feature>
<evidence type="ECO:0000256" key="4">
    <source>
        <dbReference type="ARBA" id="ARBA00022989"/>
    </source>
</evidence>